<keyword evidence="2" id="KW-0808">Transferase</keyword>
<proteinExistence type="predicted"/>
<dbReference type="PANTHER" id="PTHR21310">
    <property type="entry name" value="AMINOGLYCOSIDE PHOSPHOTRANSFERASE-RELATED-RELATED"/>
    <property type="match status" value="1"/>
</dbReference>
<sequence length="289" mass="32650">MIEINKKLVQNLINEQFPQWKDLVIEPVAKSGHDNRTFHLGSKMTVRLPSGKGYAAQVEKELTWLPYLQKHLTMTISSPIAKGYPSCGYPFSWSINKYIEGDTLTKQNINNLNEFADDLAKFLKEFQKIDTTNGPQAGLHNYYRGGDLAVYQNETIEALENLKTVLPTELLLKIWQRALNASVSDLNVWVHGDIAPGNLLVKNGKLAAVIDFGVLGVGDPSCDYAMAWTFFEEESRQRFLKKLDQGMIDRACGWALWKALITYNSDEAECAENAQYTINEIIKDEKKLG</sequence>
<dbReference type="CDD" id="cd05155">
    <property type="entry name" value="APH_ChoK_like_1"/>
    <property type="match status" value="1"/>
</dbReference>
<dbReference type="InterPro" id="IPR002575">
    <property type="entry name" value="Aminoglycoside_PTrfase"/>
</dbReference>
<dbReference type="SUPFAM" id="SSF56112">
    <property type="entry name" value="Protein kinase-like (PK-like)"/>
    <property type="match status" value="1"/>
</dbReference>
<evidence type="ECO:0000313" key="3">
    <source>
        <dbReference type="Proteomes" id="UP000261032"/>
    </source>
</evidence>
<organism evidence="2 3">
    <name type="scientific">Thomasclavelia ramosa</name>
    <dbReference type="NCBI Taxonomy" id="1547"/>
    <lineage>
        <taxon>Bacteria</taxon>
        <taxon>Bacillati</taxon>
        <taxon>Bacillota</taxon>
        <taxon>Erysipelotrichia</taxon>
        <taxon>Erysipelotrichales</taxon>
        <taxon>Coprobacillaceae</taxon>
        <taxon>Thomasclavelia</taxon>
    </lineage>
</organism>
<dbReference type="GO" id="GO:0016740">
    <property type="term" value="F:transferase activity"/>
    <property type="evidence" value="ECO:0007669"/>
    <property type="project" value="UniProtKB-KW"/>
</dbReference>
<reference evidence="2 3" key="1">
    <citation type="submission" date="2018-08" db="EMBL/GenBank/DDBJ databases">
        <title>A genome reference for cultivated species of the human gut microbiota.</title>
        <authorList>
            <person name="Zou Y."/>
            <person name="Xue W."/>
            <person name="Luo G."/>
        </authorList>
    </citation>
    <scope>NUCLEOTIDE SEQUENCE [LARGE SCALE GENOMIC DNA]</scope>
    <source>
        <strain evidence="2 3">OM06-4</strain>
    </source>
</reference>
<dbReference type="EMBL" id="QUSL01000001">
    <property type="protein sequence ID" value="RGD87302.1"/>
    <property type="molecule type" value="Genomic_DNA"/>
</dbReference>
<feature type="domain" description="Aminoglycoside phosphotransferase" evidence="1">
    <location>
        <begin position="30"/>
        <end position="246"/>
    </location>
</feature>
<evidence type="ECO:0000313" key="2">
    <source>
        <dbReference type="EMBL" id="RGD87302.1"/>
    </source>
</evidence>
<evidence type="ECO:0000259" key="1">
    <source>
        <dbReference type="Pfam" id="PF01636"/>
    </source>
</evidence>
<dbReference type="Proteomes" id="UP000261032">
    <property type="component" value="Unassembled WGS sequence"/>
</dbReference>
<comment type="caution">
    <text evidence="2">The sequence shown here is derived from an EMBL/GenBank/DDBJ whole genome shotgun (WGS) entry which is preliminary data.</text>
</comment>
<dbReference type="RefSeq" id="WP_117580196.1">
    <property type="nucleotide sequence ID" value="NZ_QUSL01000001.1"/>
</dbReference>
<gene>
    <name evidence="2" type="ORF">DXB93_01145</name>
</gene>
<dbReference type="PANTHER" id="PTHR21310:SF42">
    <property type="entry name" value="BIFUNCTIONAL AAC_APH"/>
    <property type="match status" value="1"/>
</dbReference>
<dbReference type="Pfam" id="PF01636">
    <property type="entry name" value="APH"/>
    <property type="match status" value="1"/>
</dbReference>
<dbReference type="InterPro" id="IPR051678">
    <property type="entry name" value="AGP_Transferase"/>
</dbReference>
<dbReference type="InterPro" id="IPR011009">
    <property type="entry name" value="Kinase-like_dom_sf"/>
</dbReference>
<dbReference type="AlphaFoldDB" id="A0A3E3EI30"/>
<protein>
    <submittedName>
        <fullName evidence="2">Acetyltransferase</fullName>
    </submittedName>
</protein>
<accession>A0A3E3EI30</accession>
<name>A0A3E3EI30_9FIRM</name>
<dbReference type="Gene3D" id="3.90.1200.10">
    <property type="match status" value="1"/>
</dbReference>
<dbReference type="Gene3D" id="3.30.200.20">
    <property type="entry name" value="Phosphorylase Kinase, domain 1"/>
    <property type="match status" value="1"/>
</dbReference>